<keyword evidence="3" id="KW-0677">Repeat</keyword>
<reference evidence="10" key="1">
    <citation type="journal article" date="2022" name="bioRxiv">
        <title>Sequencing and chromosome-scale assembly of the giantPleurodeles waltlgenome.</title>
        <authorList>
            <person name="Brown T."/>
            <person name="Elewa A."/>
            <person name="Iarovenko S."/>
            <person name="Subramanian E."/>
            <person name="Araus A.J."/>
            <person name="Petzold A."/>
            <person name="Susuki M."/>
            <person name="Suzuki K.-i.T."/>
            <person name="Hayashi T."/>
            <person name="Toyoda A."/>
            <person name="Oliveira C."/>
            <person name="Osipova E."/>
            <person name="Leigh N.D."/>
            <person name="Simon A."/>
            <person name="Yun M.H."/>
        </authorList>
    </citation>
    <scope>NUCLEOTIDE SEQUENCE</scope>
    <source>
        <strain evidence="10">20211129_DDA</strain>
        <tissue evidence="10">Liver</tissue>
    </source>
</reference>
<feature type="domain" description="C2H2-type" evidence="9">
    <location>
        <begin position="699"/>
        <end position="726"/>
    </location>
</feature>
<feature type="region of interest" description="Disordered" evidence="8">
    <location>
        <begin position="868"/>
        <end position="887"/>
    </location>
</feature>
<feature type="region of interest" description="Disordered" evidence="8">
    <location>
        <begin position="380"/>
        <end position="453"/>
    </location>
</feature>
<evidence type="ECO:0000256" key="7">
    <source>
        <dbReference type="PROSITE-ProRule" id="PRU00042"/>
    </source>
</evidence>
<keyword evidence="11" id="KW-1185">Reference proteome</keyword>
<sequence length="1119" mass="124935">MTLTRGRAQNPMHSAGISEWLQCEGNPCLKVGCVELQLPECTGAVRWLAPGAAAEGGVASLPREGPPQVIMEFSGNMEFDCKVEFTGEVDLGEEVELGTDIESASEVVFQEVGAEIELQENDGCPEETCVVLENKEGCPSWDLMHSSDSSCDESVETHVVEPAVVLNDAEILKREEVMNPHLGALPQRKKLDVGQQVAKFSISKGLRKRLCTYGVVLGGKPDLWNNAYKAALMALQKKGKGNRGRGRGSAGSHLATGPRASRGRRPRQQDRGTTAFRTTRGIGMECLEDSVLQDSENNSREQENSYNEWLSSNPGYPLSHEQVGQHKEMENISSTQPLISDDPSLERHMCQKCGQSFRRMCNLEKHVCLRVAWKKASLRGGRGRPRKAFNMGPAITSTSGDKRASETGEKRSSGTARKRGAFTGVRSKLTQAPELENSCPSSTNTPLGESIESSVPDTVDMITLDKMCIRAQNELRQLQKHLQVRGMDPPPLAKGLNFTMPVQVGRRVQNPLQTAKVKDSHQPSQGKKKVLVVEVLAPEDAEVGSSPSGSVQVSPTNRSNLKDKNVYSVVSHLNGYVRPWSTTPATFMCDHCGRQFMRKCNLDKHVCWDMDPKFSGLKGVLRRVAPETPPDQSMGQTPSPPSIQVDNSGEADAVGPSDRGHLVQKIQQNKITAPLDKSKSGENQSLATAQVRSAVKSKFKCQQCFRTFLRNCDFATHLRWHAKEAELLQLTNQIRKLQETIGEPPPGPKPSVDWQTLQGNPSRVSTSGSTSTSPWLGQSGAITEHKRFSCDECGREFVHKCNLARHLHMHMETNFLITKEDDEGESSDLSLGVSSLSGTEMAGLLSPDSDFGSADIATYQQTCFQEEMEPMQEEGQDEEDETTANSQSDFEVVVKTEEDYDFFEDNPYRHAQAQEKDEGFMVVKVPREDGQGSKTVMMDMKDYEKFHTPQTNPSNDWSFSEDTDSLDMNIKMEHPGSVRVLSYHTNPWYRLIQKSATDITWRLKTKRRFGCRDCGALYGLASQLKRHRSRKKRQYRIHRCDCRKVFRGQLHFLRHQLQHLEATVFICATCGRSLMGHQQLLSHGWVHPNVSRFQCSCGVEFRRLPSYLWHTLPSIQRRR</sequence>
<dbReference type="PROSITE" id="PS50157">
    <property type="entry name" value="ZINC_FINGER_C2H2_2"/>
    <property type="match status" value="5"/>
</dbReference>
<evidence type="ECO:0000256" key="5">
    <source>
        <dbReference type="ARBA" id="ARBA00022833"/>
    </source>
</evidence>
<feature type="region of interest" description="Disordered" evidence="8">
    <location>
        <begin position="739"/>
        <end position="778"/>
    </location>
</feature>
<organism evidence="10 11">
    <name type="scientific">Pleurodeles waltl</name>
    <name type="common">Iberian ribbed newt</name>
    <dbReference type="NCBI Taxonomy" id="8319"/>
    <lineage>
        <taxon>Eukaryota</taxon>
        <taxon>Metazoa</taxon>
        <taxon>Chordata</taxon>
        <taxon>Craniata</taxon>
        <taxon>Vertebrata</taxon>
        <taxon>Euteleostomi</taxon>
        <taxon>Amphibia</taxon>
        <taxon>Batrachia</taxon>
        <taxon>Caudata</taxon>
        <taxon>Salamandroidea</taxon>
        <taxon>Salamandridae</taxon>
        <taxon>Pleurodelinae</taxon>
        <taxon>Pleurodeles</taxon>
    </lineage>
</organism>
<feature type="domain" description="C2H2-type" evidence="9">
    <location>
        <begin position="1065"/>
        <end position="1087"/>
    </location>
</feature>
<evidence type="ECO:0000256" key="2">
    <source>
        <dbReference type="ARBA" id="ARBA00022723"/>
    </source>
</evidence>
<gene>
    <name evidence="10" type="ORF">NDU88_010964</name>
</gene>
<feature type="region of interest" description="Disordered" evidence="8">
    <location>
        <begin position="625"/>
        <end position="657"/>
    </location>
</feature>
<evidence type="ECO:0000256" key="6">
    <source>
        <dbReference type="ARBA" id="ARBA00023242"/>
    </source>
</evidence>
<dbReference type="InterPro" id="IPR036236">
    <property type="entry name" value="Znf_C2H2_sf"/>
</dbReference>
<feature type="domain" description="C2H2-type" evidence="9">
    <location>
        <begin position="348"/>
        <end position="375"/>
    </location>
</feature>
<keyword evidence="5" id="KW-0862">Zinc</keyword>
<feature type="compositionally biased region" description="Basic and acidic residues" evidence="8">
    <location>
        <begin position="400"/>
        <end position="412"/>
    </location>
</feature>
<feature type="compositionally biased region" description="Polar residues" evidence="8">
    <location>
        <begin position="630"/>
        <end position="647"/>
    </location>
</feature>
<evidence type="ECO:0000256" key="8">
    <source>
        <dbReference type="SAM" id="MobiDB-lite"/>
    </source>
</evidence>
<feature type="compositionally biased region" description="Polar residues" evidence="8">
    <location>
        <begin position="304"/>
        <end position="314"/>
    </location>
</feature>
<comment type="caution">
    <text evidence="10">The sequence shown here is derived from an EMBL/GenBank/DDBJ whole genome shotgun (WGS) entry which is preliminary data.</text>
</comment>
<dbReference type="AlphaFoldDB" id="A0AAV7PWC9"/>
<dbReference type="PROSITE" id="PS00028">
    <property type="entry name" value="ZINC_FINGER_C2H2_1"/>
    <property type="match status" value="3"/>
</dbReference>
<dbReference type="SUPFAM" id="SSF57667">
    <property type="entry name" value="beta-beta-alpha zinc fingers"/>
    <property type="match status" value="3"/>
</dbReference>
<comment type="subcellular location">
    <subcellularLocation>
        <location evidence="1">Nucleus</location>
    </subcellularLocation>
</comment>
<feature type="compositionally biased region" description="Polar residues" evidence="8">
    <location>
        <begin position="753"/>
        <end position="764"/>
    </location>
</feature>
<dbReference type="GO" id="GO:0005634">
    <property type="term" value="C:nucleus"/>
    <property type="evidence" value="ECO:0007669"/>
    <property type="project" value="UniProtKB-SubCell"/>
</dbReference>
<dbReference type="InterPro" id="IPR013087">
    <property type="entry name" value="Znf_C2H2_type"/>
</dbReference>
<accession>A0AAV7PWC9</accession>
<dbReference type="PANTHER" id="PTHR16515">
    <property type="entry name" value="PR DOMAIN ZINC FINGER PROTEIN"/>
    <property type="match status" value="1"/>
</dbReference>
<dbReference type="Pfam" id="PF00096">
    <property type="entry name" value="zf-C2H2"/>
    <property type="match status" value="1"/>
</dbReference>
<feature type="domain" description="C2H2-type" evidence="9">
    <location>
        <begin position="587"/>
        <end position="605"/>
    </location>
</feature>
<dbReference type="GO" id="GO:0008270">
    <property type="term" value="F:zinc ion binding"/>
    <property type="evidence" value="ECO:0007669"/>
    <property type="project" value="UniProtKB-KW"/>
</dbReference>
<protein>
    <recommendedName>
        <fullName evidence="9">C2H2-type domain-containing protein</fullName>
    </recommendedName>
</protein>
<feature type="region of interest" description="Disordered" evidence="8">
    <location>
        <begin position="238"/>
        <end position="274"/>
    </location>
</feature>
<evidence type="ECO:0000256" key="4">
    <source>
        <dbReference type="ARBA" id="ARBA00022771"/>
    </source>
</evidence>
<dbReference type="Proteomes" id="UP001066276">
    <property type="component" value="Chromosome 7"/>
</dbReference>
<feature type="compositionally biased region" description="Acidic residues" evidence="8">
    <location>
        <begin position="868"/>
        <end position="882"/>
    </location>
</feature>
<dbReference type="InterPro" id="IPR050331">
    <property type="entry name" value="Zinc_finger"/>
</dbReference>
<keyword evidence="6" id="KW-0539">Nucleus</keyword>
<dbReference type="PANTHER" id="PTHR16515:SF49">
    <property type="entry name" value="GASTRULA ZINC FINGER PROTEIN XLCGF49.1-LIKE-RELATED"/>
    <property type="match status" value="1"/>
</dbReference>
<dbReference type="SMART" id="SM00355">
    <property type="entry name" value="ZnF_C2H2"/>
    <property type="match status" value="6"/>
</dbReference>
<evidence type="ECO:0000259" key="9">
    <source>
        <dbReference type="PROSITE" id="PS50157"/>
    </source>
</evidence>
<name>A0AAV7PWC9_PLEWA</name>
<evidence type="ECO:0000313" key="11">
    <source>
        <dbReference type="Proteomes" id="UP001066276"/>
    </source>
</evidence>
<dbReference type="Gene3D" id="3.30.160.60">
    <property type="entry name" value="Classic Zinc Finger"/>
    <property type="match status" value="2"/>
</dbReference>
<dbReference type="GO" id="GO:0010468">
    <property type="term" value="P:regulation of gene expression"/>
    <property type="evidence" value="ECO:0007669"/>
    <property type="project" value="TreeGrafter"/>
</dbReference>
<evidence type="ECO:0000313" key="10">
    <source>
        <dbReference type="EMBL" id="KAJ1132657.1"/>
    </source>
</evidence>
<feature type="region of interest" description="Disordered" evidence="8">
    <location>
        <begin position="293"/>
        <end position="315"/>
    </location>
</feature>
<evidence type="ECO:0000256" key="1">
    <source>
        <dbReference type="ARBA" id="ARBA00004123"/>
    </source>
</evidence>
<dbReference type="EMBL" id="JANPWB010000011">
    <property type="protein sequence ID" value="KAJ1132657.1"/>
    <property type="molecule type" value="Genomic_DNA"/>
</dbReference>
<keyword evidence="2" id="KW-0479">Metal-binding</keyword>
<feature type="domain" description="C2H2-type" evidence="9">
    <location>
        <begin position="788"/>
        <end position="815"/>
    </location>
</feature>
<proteinExistence type="predicted"/>
<evidence type="ECO:0000256" key="3">
    <source>
        <dbReference type="ARBA" id="ARBA00022737"/>
    </source>
</evidence>
<keyword evidence="4 7" id="KW-0863">Zinc-finger</keyword>
<feature type="compositionally biased region" description="Polar residues" evidence="8">
    <location>
        <begin position="438"/>
        <end position="453"/>
    </location>
</feature>